<dbReference type="RefSeq" id="WP_066972468.1">
    <property type="nucleotide sequence ID" value="NZ_LWMT01000229.1"/>
</dbReference>
<feature type="region of interest" description="Disordered" evidence="1">
    <location>
        <begin position="1"/>
        <end position="63"/>
    </location>
</feature>
<dbReference type="PATRIC" id="fig|55758.3.peg.1312"/>
<dbReference type="Proteomes" id="UP000077066">
    <property type="component" value="Unassembled WGS sequence"/>
</dbReference>
<sequence>MDDYDKDSFDKEDNSLNNFRSDSEHTVRKNYNNEDNGTFNNNLGNIDYPDSNSYNGGDVPTRRKPKKSLAKIIGLSFIILIVIAIILGAIILAIPIDDTDSNDLTSYSNYNISFNYPSSLVESHYTGFDAVFNSSDTVFGLMVRDSLGYSLDEVATAESLGAEPEEILSKNATTVNGTNAYVIGVKTSIFAGGSGKLLIFEHKDKIYAFIFVGTSQDKATNIYNGVKNSIKLN</sequence>
<gene>
    <name evidence="3" type="ORF">MBFIL_11450</name>
</gene>
<evidence type="ECO:0000256" key="2">
    <source>
        <dbReference type="SAM" id="Phobius"/>
    </source>
</evidence>
<evidence type="ECO:0000313" key="3">
    <source>
        <dbReference type="EMBL" id="KZX12498.1"/>
    </source>
</evidence>
<keyword evidence="2" id="KW-1133">Transmembrane helix</keyword>
<feature type="compositionally biased region" description="Polar residues" evidence="1">
    <location>
        <begin position="29"/>
        <end position="55"/>
    </location>
</feature>
<feature type="transmembrane region" description="Helical" evidence="2">
    <location>
        <begin position="72"/>
        <end position="96"/>
    </location>
</feature>
<feature type="compositionally biased region" description="Basic and acidic residues" evidence="1">
    <location>
        <begin position="1"/>
        <end position="14"/>
    </location>
</feature>
<dbReference type="EMBL" id="LWMT01000229">
    <property type="protein sequence ID" value="KZX12498.1"/>
    <property type="molecule type" value="Genomic_DNA"/>
</dbReference>
<keyword evidence="2" id="KW-0812">Transmembrane</keyword>
<comment type="caution">
    <text evidence="3">The sequence shown here is derived from an EMBL/GenBank/DDBJ whole genome shotgun (WGS) entry which is preliminary data.</text>
</comment>
<accession>A0A166AUU4</accession>
<protein>
    <submittedName>
        <fullName evidence="3">Uncharacterized protein</fullName>
    </submittedName>
</protein>
<reference evidence="3 4" key="1">
    <citation type="submission" date="2016-04" db="EMBL/GenBank/DDBJ databases">
        <title>Genome sequence of Methanobrevibacter filiformis DSM 11501.</title>
        <authorList>
            <person name="Poehlein A."/>
            <person name="Seedorf H."/>
            <person name="Daniel R."/>
        </authorList>
    </citation>
    <scope>NUCLEOTIDE SEQUENCE [LARGE SCALE GENOMIC DNA]</scope>
    <source>
        <strain evidence="3 4">DSM 11501</strain>
    </source>
</reference>
<keyword evidence="2" id="KW-0472">Membrane</keyword>
<organism evidence="3 4">
    <name type="scientific">Methanobrevibacter filiformis</name>
    <dbReference type="NCBI Taxonomy" id="55758"/>
    <lineage>
        <taxon>Archaea</taxon>
        <taxon>Methanobacteriati</taxon>
        <taxon>Methanobacteriota</taxon>
        <taxon>Methanomada group</taxon>
        <taxon>Methanobacteria</taxon>
        <taxon>Methanobacteriales</taxon>
        <taxon>Methanobacteriaceae</taxon>
        <taxon>Methanobrevibacter</taxon>
    </lineage>
</organism>
<evidence type="ECO:0000256" key="1">
    <source>
        <dbReference type="SAM" id="MobiDB-lite"/>
    </source>
</evidence>
<dbReference type="AlphaFoldDB" id="A0A166AUU4"/>
<name>A0A166AUU4_9EURY</name>
<evidence type="ECO:0000313" key="4">
    <source>
        <dbReference type="Proteomes" id="UP000077066"/>
    </source>
</evidence>
<keyword evidence="4" id="KW-1185">Reference proteome</keyword>
<proteinExistence type="predicted"/>